<keyword evidence="2" id="KW-0812">Transmembrane</keyword>
<feature type="region of interest" description="Disordered" evidence="1">
    <location>
        <begin position="2808"/>
        <end position="2840"/>
    </location>
</feature>
<sequence>MNFLLLQFSNLVFIAFGQYSSQKVEIGCLKQLTVGFGCQELCVLGVEDCSTNPPKCEFGYFLFTLGSSETKPPECVQCPYYEVNIHSDLVNYCMDCFEDPYGWEFSRKCTYDYEVGNGKIGQGTYQKIERDYPELFFVGNSIKLGTWSETVTRSRQMKYAVYICTGCKDFCKTPDESSCYTFEHDYKKVDYDKIGIECIEGYYFKMNKCESCSIKYCSKCSSIVGSGITDNCEQCQDGYRWSTLTKSCVKCTNNCSLCITESEYNVEYQKCKACQSGYIPSLDLKTCEGCEANCLRCEYVSTSDNTNIKYPSRSFLQVSNKDLYVKMCRQCQQSNDIINYDGQSCVPTQISNCDIGYYKITLKESAFMTRNSIDLDFTPYNRNTDLDPVSMCLYCKTDFVLSEDGTSCTAAIAAKKISNCIAHQFSGTNYICIKCSSGYSLDTKQGQCFLGCSDQIDNCAYCYSYDSPSDDIVTYYDESGTQKTGDTQKVYACLICDEGYYADFFTNSCLPCPSYCSTCSQYNKDYNFTSYIQQRVIVDSFKKSKYLTTMLEEPFCSQCTTGFSKYGNSCVGCTKNCVISNPSQVANNPLSFLLNACEYQRNGAFCGQCFNYYRDRSLNSELTECQTCPYRCTACRDRTQDELNRVNYYFSPSNSILLKYSRLCYAFDENIPYSYNVAYDTYLNMPIECFQLNQQTGKCVQNAQIDIQLYCQSDEYLSEYNSVLNADRKDYIYSLSYFYTTSTSSNYATNITLDSIETLTFYKSLNINVVTTLVLNVYLKSGKKECNFEKSTNFLFQFQKNAFSIRFFHVNIIGETDSNQSPLVIYLDGILSIPWSDYLTIKGIEIKALTTNSTYPYTGLNISQNVKTKLSLENFKFTKIHSSTKMVFLAENIDKINWKKVEFSGLKSDDIFSLPYPLENIDTVSYIFDDVTFYQCNFENAILFQPNSNSHVKSIKQSIGTLGMTFQKCKLKNTVIFGEQEGSAINSGIINFGKVVFKFTLFTNSWFVNLKSQNKTIINNLDIIRCNFTQGSKLVQSNSFYLKNIYSLNSTFYSESRLFQNSYKVIDDLQASIALQQYTFNNVKIIKSLCLTPVCFIKISTPINNYQYETNISLTDFYIEQTNSMKLTDKESNSVFSALILLTSVQKIQISNFQSLDNLGITQIAVNKIQSFQLIDGIYDWSQSQYYNQQLNPANNKIPTSKECADRKTEFKSYNEHFLYISDFEIGVMIENVVMRRLLSIDTNFIQIKSWDVEQFNTTSDVVNYDDGLFYHNTTREILILKNIKVIGNSLVITESGTAIGSIYIQSEQDQDIIIEDCEFSHNHLHSLSSDQLTPSSPVFIIQAPLSFLTIKNSIFNNNRATRVHNSVIYIVTYSIEIFNSKFENTNIRQKDWVYRLEEQQIVNATSNQKDEDYIITILEQFFPIYCQGGNMHIKSATTQIENSLFDNGQAIKGSGLVIETIDSGIISIINTQFTKQYNSLLNQYSSNGGCLYVDSSNSKLQLNIDQVIMSECVTRLDGGCLYINPSTYQSSIAISNSKFNKCMGLKTSAIYMPFSTSSPILPSVSISSSSFSQNNMINFLRNVPDLTSFDAEYLYTKSTILYQSYGRFTLSSSTFKEFNYVAVMNLEEMVEVEINDVTVTNNVIFINSIISITLYEISGVITLTSTKILSHSQYDPPSSNKCVNINDYFVDYVSKNVLYEQTCSNVDFLDSNFRSDGLPTIINQIGDNNYPIYFSSLDDFYKALTDVLKYKVDKSNYNLEFQHTILDDIKLNLDFPIFITFTNEENSIFIGCYLYTLLESYTDLFSSITTGLFKLSSVTSNQYLTIEQITVENNKCLRCVNGLIQILKIHQETYPVIEINDFLCLSNHAGYYGCLVLTYDNSINQAEQSIPLTDYELSNSRRILSVVDDLLKQKNVIIISRSQFIGNSAKVGGGLTIIGLDALIIHSEFTDNYASLMGGALYYKSVVYKTGSTILNIADNTVEGNVAQLAGGMFISGGSIGNVSSIEVFFQNNEGILRGDNLEEYPQSLTLSMKNNELMKTITFENYDGDVDGDGFIDSSKSTIIDIISLDPYQLFNYKNTTTYLLLPSGQSINSYKYYYSDTDEQVPYDWQFRIINLDRYKQPMSNINSTESCTLTGRIMDIDNYNTSKEFLSNFTNQQIFYYDQKAGAFDLDSLIVTFDPYLEDNLYLQLRFECTTIKIPVYETVSPFKILSYNQNYALYVNVKTLPCQLGEAYQLQKCKACTKSDKTYSVNEKQTQCQAMDSTTMDDVSPVGIKLKEGYWRPEFDSEIITYCLNLPQNCNGGWKPGNPSCYTGHMGALCESCDIYGVRDEFYSTSAKYKCGPCADTLTVNAIVITALSFVTLFSMILSVKGNYQMLEDFVKTQNRIAMGILVSPSQSNLAILIKLFTNYFQILSAISTFQINLSEGITNATQVMGNPTQSMAYSLDCFLVTMTSIEILYFRLIWALLMPIIYLAVFLFGYFLAVLLKKVDFKEGIIYTAFIYMFLYLQPTLVGGFIALASSREIGGLGWVQADVLYQYDTDTHYIWLAGFVAPMLICWAFLFPCIFMYLVYKLRNKLDDFDSRKKLGYFYNEYTKEGYLWEFVKIFEKELIIIFLTFYEDRVVVKGLIIFLIVFFYGGFTIKFQPYSSKRLNFIDRLSTAICAASLCLGVLIYSAIKEDLVYLEIIMIIIVGLINFAFILLMVYYLFEGYLIKFQPQLDKIRDELRIHHPEIQEKYPWSRKMLFNQAKMNEKVKKLWATLRYQTRRGIQRRRKDPQAPLFINENSDQPVLMPFFVPEEIKQQKTINQQDSPNYQKIYPEQDGLQSEEINLNQPNQE</sequence>
<evidence type="ECO:0000313" key="4">
    <source>
        <dbReference type="EMBL" id="CAD8050402.1"/>
    </source>
</evidence>
<dbReference type="PANTHER" id="PTHR11319">
    <property type="entry name" value="G PROTEIN-COUPLED RECEPTOR-RELATED"/>
    <property type="match status" value="1"/>
</dbReference>
<dbReference type="Proteomes" id="UP000688137">
    <property type="component" value="Unassembled WGS sequence"/>
</dbReference>
<protein>
    <submittedName>
        <fullName evidence="4">Uncharacterized protein</fullName>
    </submittedName>
</protein>
<keyword evidence="2" id="KW-1133">Transmembrane helix</keyword>
<feature type="compositionally biased region" description="Polar residues" evidence="1">
    <location>
        <begin position="2826"/>
        <end position="2840"/>
    </location>
</feature>
<keyword evidence="5" id="KW-1185">Reference proteome</keyword>
<evidence type="ECO:0000256" key="2">
    <source>
        <dbReference type="SAM" id="Phobius"/>
    </source>
</evidence>
<gene>
    <name evidence="4" type="ORF">PPRIM_AZ9-3.1.T0170035</name>
</gene>
<dbReference type="OMA" id="THYIWLA"/>
<reference evidence="4" key="1">
    <citation type="submission" date="2021-01" db="EMBL/GenBank/DDBJ databases">
        <authorList>
            <consortium name="Genoscope - CEA"/>
            <person name="William W."/>
        </authorList>
    </citation>
    <scope>NUCLEOTIDE SEQUENCE</scope>
</reference>
<feature type="transmembrane region" description="Helical" evidence="2">
    <location>
        <begin position="2466"/>
        <end position="2487"/>
    </location>
</feature>
<feature type="transmembrane region" description="Helical" evidence="2">
    <location>
        <begin position="2499"/>
        <end position="2523"/>
    </location>
</feature>
<evidence type="ECO:0000313" key="5">
    <source>
        <dbReference type="Proteomes" id="UP000688137"/>
    </source>
</evidence>
<feature type="transmembrane region" description="Helical" evidence="2">
    <location>
        <begin position="2686"/>
        <end position="2711"/>
    </location>
</feature>
<feature type="transmembrane region" description="Helical" evidence="2">
    <location>
        <begin position="2548"/>
        <end position="2575"/>
    </location>
</feature>
<accession>A0A8S1KCE5</accession>
<evidence type="ECO:0000256" key="3">
    <source>
        <dbReference type="SAM" id="SignalP"/>
    </source>
</evidence>
<dbReference type="EMBL" id="CAJJDM010000012">
    <property type="protein sequence ID" value="CAD8050402.1"/>
    <property type="molecule type" value="Genomic_DNA"/>
</dbReference>
<dbReference type="PANTHER" id="PTHR11319:SF35">
    <property type="entry name" value="OUTER MEMBRANE PROTEIN PMPC-RELATED"/>
    <property type="match status" value="1"/>
</dbReference>
<keyword evidence="3" id="KW-0732">Signal</keyword>
<comment type="caution">
    <text evidence="4">The sequence shown here is derived from an EMBL/GenBank/DDBJ whole genome shotgun (WGS) entry which is preliminary data.</text>
</comment>
<feature type="chain" id="PRO_5035827051" evidence="3">
    <location>
        <begin position="18"/>
        <end position="2840"/>
    </location>
</feature>
<evidence type="ECO:0000256" key="1">
    <source>
        <dbReference type="SAM" id="MobiDB-lite"/>
    </source>
</evidence>
<proteinExistence type="predicted"/>
<feature type="transmembrane region" description="Helical" evidence="2">
    <location>
        <begin position="2351"/>
        <end position="2371"/>
    </location>
</feature>
<keyword evidence="2" id="KW-0472">Membrane</keyword>
<name>A0A8S1KCE5_PARPR</name>
<organism evidence="4 5">
    <name type="scientific">Paramecium primaurelia</name>
    <dbReference type="NCBI Taxonomy" id="5886"/>
    <lineage>
        <taxon>Eukaryota</taxon>
        <taxon>Sar</taxon>
        <taxon>Alveolata</taxon>
        <taxon>Ciliophora</taxon>
        <taxon>Intramacronucleata</taxon>
        <taxon>Oligohymenophorea</taxon>
        <taxon>Peniculida</taxon>
        <taxon>Parameciidae</taxon>
        <taxon>Paramecium</taxon>
    </lineage>
</organism>
<feature type="signal peptide" evidence="3">
    <location>
        <begin position="1"/>
        <end position="17"/>
    </location>
</feature>
<feature type="compositionally biased region" description="Polar residues" evidence="1">
    <location>
        <begin position="2808"/>
        <end position="2817"/>
    </location>
</feature>
<feature type="transmembrane region" description="Helical" evidence="2">
    <location>
        <begin position="2626"/>
        <end position="2645"/>
    </location>
</feature>
<feature type="transmembrane region" description="Helical" evidence="2">
    <location>
        <begin position="2657"/>
        <end position="2680"/>
    </location>
</feature>